<gene>
    <name evidence="2" type="ORF">GUJ93_ZPchr0008g14018</name>
</gene>
<dbReference type="Proteomes" id="UP000729402">
    <property type="component" value="Unassembled WGS sequence"/>
</dbReference>
<dbReference type="GO" id="GO:0005654">
    <property type="term" value="C:nucleoplasm"/>
    <property type="evidence" value="ECO:0007669"/>
    <property type="project" value="TreeGrafter"/>
</dbReference>
<dbReference type="EMBL" id="JAAALK010000290">
    <property type="protein sequence ID" value="KAG8047990.1"/>
    <property type="molecule type" value="Genomic_DNA"/>
</dbReference>
<evidence type="ECO:0000259" key="1">
    <source>
        <dbReference type="PROSITE" id="PS50053"/>
    </source>
</evidence>
<dbReference type="AlphaFoldDB" id="A0A8J5R0D9"/>
<dbReference type="PROSITE" id="PS50053">
    <property type="entry name" value="UBIQUITIN_2"/>
    <property type="match status" value="1"/>
</dbReference>
<comment type="caution">
    <text evidence="2">The sequence shown here is derived from an EMBL/GenBank/DDBJ whole genome shotgun (WGS) entry which is preliminary data.</text>
</comment>
<dbReference type="PANTHER" id="PTHR10621">
    <property type="entry name" value="UV EXCISION REPAIR PROTEIN RAD23"/>
    <property type="match status" value="1"/>
</dbReference>
<dbReference type="OrthoDB" id="419317at2759"/>
<feature type="domain" description="Ubiquitin-like" evidence="1">
    <location>
        <begin position="1"/>
        <end position="71"/>
    </location>
</feature>
<keyword evidence="3" id="KW-1185">Reference proteome</keyword>
<proteinExistence type="predicted"/>
<name>A0A8J5R0D9_ZIZPA</name>
<evidence type="ECO:0000313" key="3">
    <source>
        <dbReference type="Proteomes" id="UP000729402"/>
    </source>
</evidence>
<sequence length="123" mass="13764">MEVTFETMAGKVFTVEFRELSTVMRMKMAVETKEGFPVESQRFFFKGEELHDDMDAAPCSIVHGSSVRLILPGDGYDLRVVRAAKNELELVEERTYGALPVARLALLVGNVEMRDHMLVGVVA</sequence>
<reference evidence="2" key="2">
    <citation type="submission" date="2021-02" db="EMBL/GenBank/DDBJ databases">
        <authorList>
            <person name="Kimball J.A."/>
            <person name="Haas M.W."/>
            <person name="Macchietto M."/>
            <person name="Kono T."/>
            <person name="Duquette J."/>
            <person name="Shao M."/>
        </authorList>
    </citation>
    <scope>NUCLEOTIDE SEQUENCE</scope>
    <source>
        <tissue evidence="2">Fresh leaf tissue</tissue>
    </source>
</reference>
<dbReference type="GO" id="GO:0005829">
    <property type="term" value="C:cytosol"/>
    <property type="evidence" value="ECO:0007669"/>
    <property type="project" value="TreeGrafter"/>
</dbReference>
<dbReference type="GO" id="GO:0070628">
    <property type="term" value="F:proteasome binding"/>
    <property type="evidence" value="ECO:0007669"/>
    <property type="project" value="TreeGrafter"/>
</dbReference>
<dbReference type="CDD" id="cd17039">
    <property type="entry name" value="Ubl_ubiquitin_like"/>
    <property type="match status" value="1"/>
</dbReference>
<dbReference type="Pfam" id="PF00240">
    <property type="entry name" value="ubiquitin"/>
    <property type="match status" value="1"/>
</dbReference>
<accession>A0A8J5R0D9</accession>
<evidence type="ECO:0000313" key="2">
    <source>
        <dbReference type="EMBL" id="KAG8047990.1"/>
    </source>
</evidence>
<dbReference type="InterPro" id="IPR000626">
    <property type="entry name" value="Ubiquitin-like_dom"/>
</dbReference>
<organism evidence="2 3">
    <name type="scientific">Zizania palustris</name>
    <name type="common">Northern wild rice</name>
    <dbReference type="NCBI Taxonomy" id="103762"/>
    <lineage>
        <taxon>Eukaryota</taxon>
        <taxon>Viridiplantae</taxon>
        <taxon>Streptophyta</taxon>
        <taxon>Embryophyta</taxon>
        <taxon>Tracheophyta</taxon>
        <taxon>Spermatophyta</taxon>
        <taxon>Magnoliopsida</taxon>
        <taxon>Liliopsida</taxon>
        <taxon>Poales</taxon>
        <taxon>Poaceae</taxon>
        <taxon>BOP clade</taxon>
        <taxon>Oryzoideae</taxon>
        <taxon>Oryzeae</taxon>
        <taxon>Zizaniinae</taxon>
        <taxon>Zizania</taxon>
    </lineage>
</organism>
<dbReference type="SMART" id="SM00213">
    <property type="entry name" value="UBQ"/>
    <property type="match status" value="1"/>
</dbReference>
<dbReference type="PANTHER" id="PTHR10621:SF38">
    <property type="entry name" value="UBIQUITIN DOMAIN-CONTAINING PROTEIN 7SL RNA1-RELATED"/>
    <property type="match status" value="1"/>
</dbReference>
<reference evidence="2" key="1">
    <citation type="journal article" date="2021" name="bioRxiv">
        <title>Whole Genome Assembly and Annotation of Northern Wild Rice, Zizania palustris L., Supports a Whole Genome Duplication in the Zizania Genus.</title>
        <authorList>
            <person name="Haas M."/>
            <person name="Kono T."/>
            <person name="Macchietto M."/>
            <person name="Millas R."/>
            <person name="McGilp L."/>
            <person name="Shao M."/>
            <person name="Duquette J."/>
            <person name="Hirsch C.N."/>
            <person name="Kimball J."/>
        </authorList>
    </citation>
    <scope>NUCLEOTIDE SEQUENCE</scope>
    <source>
        <tissue evidence="2">Fresh leaf tissue</tissue>
    </source>
</reference>
<dbReference type="GO" id="GO:0043130">
    <property type="term" value="F:ubiquitin binding"/>
    <property type="evidence" value="ECO:0007669"/>
    <property type="project" value="TreeGrafter"/>
</dbReference>
<dbReference type="GO" id="GO:0043161">
    <property type="term" value="P:proteasome-mediated ubiquitin-dependent protein catabolic process"/>
    <property type="evidence" value="ECO:0007669"/>
    <property type="project" value="TreeGrafter"/>
</dbReference>
<protein>
    <recommendedName>
        <fullName evidence="1">Ubiquitin-like domain-containing protein</fullName>
    </recommendedName>
</protein>
<dbReference type="GO" id="GO:0031593">
    <property type="term" value="F:polyubiquitin modification-dependent protein binding"/>
    <property type="evidence" value="ECO:0007669"/>
    <property type="project" value="TreeGrafter"/>
</dbReference>